<keyword evidence="3" id="KW-1185">Reference proteome</keyword>
<comment type="caution">
    <text evidence="2">The sequence shown here is derived from an EMBL/GenBank/DDBJ whole genome shotgun (WGS) entry which is preliminary data.</text>
</comment>
<organism evidence="2 3">
    <name type="scientific">Mycena alexandri</name>
    <dbReference type="NCBI Taxonomy" id="1745969"/>
    <lineage>
        <taxon>Eukaryota</taxon>
        <taxon>Fungi</taxon>
        <taxon>Dikarya</taxon>
        <taxon>Basidiomycota</taxon>
        <taxon>Agaricomycotina</taxon>
        <taxon>Agaricomycetes</taxon>
        <taxon>Agaricomycetidae</taxon>
        <taxon>Agaricales</taxon>
        <taxon>Marasmiineae</taxon>
        <taxon>Mycenaceae</taxon>
        <taxon>Mycena</taxon>
    </lineage>
</organism>
<gene>
    <name evidence="2" type="ORF">C8F04DRAFT_1068342</name>
</gene>
<feature type="compositionally biased region" description="Low complexity" evidence="1">
    <location>
        <begin position="44"/>
        <end position="57"/>
    </location>
</feature>
<dbReference type="EMBL" id="JARJCM010000005">
    <property type="protein sequence ID" value="KAJ7045284.1"/>
    <property type="molecule type" value="Genomic_DNA"/>
</dbReference>
<feature type="region of interest" description="Disordered" evidence="1">
    <location>
        <begin position="44"/>
        <end position="65"/>
    </location>
</feature>
<accession>A0AAD6TFN3</accession>
<evidence type="ECO:0000256" key="1">
    <source>
        <dbReference type="SAM" id="MobiDB-lite"/>
    </source>
</evidence>
<sequence length="228" mass="24251">MLVKVIEYVVVVNPYDRLSATAKAGWDAWNASCNDGHLSQHALSATSRATTSTSSARGFKSEKAKGKQRAVEPFTDVTNVRGRVGSRGQVVIAGGSENGESSGSGRMGQKKKIPCFLDSISSIRPARYVLDTTCLPRSTPLGLTTPVVCLIGVTPLLASASDTHCFGWPYLLDTSCSPRTYCLYSCSDPDTAGRDDPGGCLMSVKRSLLKTRKEPTRCLAQGTEAGVP</sequence>
<dbReference type="AlphaFoldDB" id="A0AAD6TFN3"/>
<name>A0AAD6TFN3_9AGAR</name>
<evidence type="ECO:0000313" key="2">
    <source>
        <dbReference type="EMBL" id="KAJ7045284.1"/>
    </source>
</evidence>
<evidence type="ECO:0000313" key="3">
    <source>
        <dbReference type="Proteomes" id="UP001218188"/>
    </source>
</evidence>
<proteinExistence type="predicted"/>
<protein>
    <submittedName>
        <fullName evidence="2">Uncharacterized protein</fullName>
    </submittedName>
</protein>
<reference evidence="2" key="1">
    <citation type="submission" date="2023-03" db="EMBL/GenBank/DDBJ databases">
        <title>Massive genome expansion in bonnet fungi (Mycena s.s.) driven by repeated elements and novel gene families across ecological guilds.</title>
        <authorList>
            <consortium name="Lawrence Berkeley National Laboratory"/>
            <person name="Harder C.B."/>
            <person name="Miyauchi S."/>
            <person name="Viragh M."/>
            <person name="Kuo A."/>
            <person name="Thoen E."/>
            <person name="Andreopoulos B."/>
            <person name="Lu D."/>
            <person name="Skrede I."/>
            <person name="Drula E."/>
            <person name="Henrissat B."/>
            <person name="Morin E."/>
            <person name="Kohler A."/>
            <person name="Barry K."/>
            <person name="LaButti K."/>
            <person name="Morin E."/>
            <person name="Salamov A."/>
            <person name="Lipzen A."/>
            <person name="Mereny Z."/>
            <person name="Hegedus B."/>
            <person name="Baldrian P."/>
            <person name="Stursova M."/>
            <person name="Weitz H."/>
            <person name="Taylor A."/>
            <person name="Grigoriev I.V."/>
            <person name="Nagy L.G."/>
            <person name="Martin F."/>
            <person name="Kauserud H."/>
        </authorList>
    </citation>
    <scope>NUCLEOTIDE SEQUENCE</scope>
    <source>
        <strain evidence="2">CBHHK200</strain>
    </source>
</reference>
<dbReference type="Proteomes" id="UP001218188">
    <property type="component" value="Unassembled WGS sequence"/>
</dbReference>